<evidence type="ECO:0000313" key="4">
    <source>
        <dbReference type="Proteomes" id="UP000183077"/>
    </source>
</evidence>
<gene>
    <name evidence="3" type="ORF">SAMN04488018_11828</name>
</gene>
<dbReference type="InterPro" id="IPR038078">
    <property type="entry name" value="PhoU-like_sf"/>
</dbReference>
<evidence type="ECO:0000256" key="2">
    <source>
        <dbReference type="SAM" id="Coils"/>
    </source>
</evidence>
<dbReference type="SUPFAM" id="SSF109755">
    <property type="entry name" value="PhoU-like"/>
    <property type="match status" value="1"/>
</dbReference>
<feature type="coiled-coil region" evidence="2">
    <location>
        <begin position="30"/>
        <end position="75"/>
    </location>
</feature>
<dbReference type="EMBL" id="FNYS01000018">
    <property type="protein sequence ID" value="SEJ23400.1"/>
    <property type="molecule type" value="Genomic_DNA"/>
</dbReference>
<comment type="similarity">
    <text evidence="1">Belongs to the UPF0111 family.</text>
</comment>
<dbReference type="InterPro" id="IPR018445">
    <property type="entry name" value="Put_Phosphate_transp_reg"/>
</dbReference>
<sequence>MPPIIIIFKMSLNNIFQFLVPKDKVFYPLFEKAAGKIKKLSETLNEAVNAPAKEREKLLKDVEVLKQEIEAIAQTTRVELGKNFITPFDREDIHNLITAVDDIADHLSDAASRMRLYQIDKVTKPLRKLTEANLEACSEVAKGLLILKDNKNFATLSEISKNISRLERKADKVFDKAVADIFENESNAIEIIKYKEVMSALETATDSCRDVANVLETITVKYA</sequence>
<keyword evidence="2" id="KW-0175">Coiled coil</keyword>
<evidence type="ECO:0000313" key="3">
    <source>
        <dbReference type="EMBL" id="SEJ23400.1"/>
    </source>
</evidence>
<evidence type="ECO:0000256" key="1">
    <source>
        <dbReference type="ARBA" id="ARBA00008591"/>
    </source>
</evidence>
<dbReference type="Gene3D" id="1.20.58.220">
    <property type="entry name" value="Phosphate transport system protein phou homolog 2, domain 2"/>
    <property type="match status" value="1"/>
</dbReference>
<dbReference type="PANTHER" id="PTHR37298">
    <property type="entry name" value="UPF0111 PROTEIN YKAA"/>
    <property type="match status" value="1"/>
</dbReference>
<name>A0A1H6XEU1_9FLAO</name>
<dbReference type="InterPro" id="IPR052912">
    <property type="entry name" value="UPF0111_domain"/>
</dbReference>
<protein>
    <recommendedName>
        <fullName evidence="5">Phosphate transport regulator</fullName>
    </recommendedName>
</protein>
<accession>A0A1H6XEU1</accession>
<organism evidence="3 4">
    <name type="scientific">Myroides marinus</name>
    <dbReference type="NCBI Taxonomy" id="703342"/>
    <lineage>
        <taxon>Bacteria</taxon>
        <taxon>Pseudomonadati</taxon>
        <taxon>Bacteroidota</taxon>
        <taxon>Flavobacteriia</taxon>
        <taxon>Flavobacteriales</taxon>
        <taxon>Flavobacteriaceae</taxon>
        <taxon>Myroides</taxon>
    </lineage>
</organism>
<dbReference type="Pfam" id="PF01865">
    <property type="entry name" value="PhoU_div"/>
    <property type="match status" value="1"/>
</dbReference>
<dbReference type="Proteomes" id="UP000183077">
    <property type="component" value="Unassembled WGS sequence"/>
</dbReference>
<evidence type="ECO:0008006" key="5">
    <source>
        <dbReference type="Google" id="ProtNLM"/>
    </source>
</evidence>
<proteinExistence type="inferred from homology"/>
<reference evidence="3 4" key="1">
    <citation type="submission" date="2016-10" db="EMBL/GenBank/DDBJ databases">
        <authorList>
            <person name="de Groot N.N."/>
        </authorList>
    </citation>
    <scope>NUCLEOTIDE SEQUENCE [LARGE SCALE GENOMIC DNA]</scope>
    <source>
        <strain evidence="3 4">DSM 23048</strain>
    </source>
</reference>
<dbReference type="PANTHER" id="PTHR37298:SF1">
    <property type="entry name" value="UPF0111 PROTEIN YKAA"/>
    <property type="match status" value="1"/>
</dbReference>
<dbReference type="AlphaFoldDB" id="A0A1H6XEU1"/>